<gene>
    <name evidence="2" type="ORF">BCR33DRAFT_852362</name>
</gene>
<dbReference type="OrthoDB" id="2121436at2759"/>
<evidence type="ECO:0000259" key="1">
    <source>
        <dbReference type="Pfam" id="PF00620"/>
    </source>
</evidence>
<dbReference type="EMBL" id="MCGO01000032">
    <property type="protein sequence ID" value="ORY41384.1"/>
    <property type="molecule type" value="Genomic_DNA"/>
</dbReference>
<evidence type="ECO:0000313" key="2">
    <source>
        <dbReference type="EMBL" id="ORY41384.1"/>
    </source>
</evidence>
<dbReference type="Pfam" id="PF00620">
    <property type="entry name" value="RhoGAP"/>
    <property type="match status" value="1"/>
</dbReference>
<dbReference type="SUPFAM" id="SSF48350">
    <property type="entry name" value="GTPase activation domain, GAP"/>
    <property type="match status" value="1"/>
</dbReference>
<dbReference type="InterPro" id="IPR008936">
    <property type="entry name" value="Rho_GTPase_activation_prot"/>
</dbReference>
<dbReference type="GO" id="GO:0007165">
    <property type="term" value="P:signal transduction"/>
    <property type="evidence" value="ECO:0007669"/>
    <property type="project" value="InterPro"/>
</dbReference>
<accession>A0A1Y2C3B7</accession>
<dbReference type="Gene3D" id="1.10.555.10">
    <property type="entry name" value="Rho GTPase activation protein"/>
    <property type="match status" value="1"/>
</dbReference>
<evidence type="ECO:0000313" key="3">
    <source>
        <dbReference type="Proteomes" id="UP000193642"/>
    </source>
</evidence>
<protein>
    <recommendedName>
        <fullName evidence="1">Rho-GAP domain-containing protein</fullName>
    </recommendedName>
</protein>
<comment type="caution">
    <text evidence="2">The sequence shown here is derived from an EMBL/GenBank/DDBJ whole genome shotgun (WGS) entry which is preliminary data.</text>
</comment>
<keyword evidence="3" id="KW-1185">Reference proteome</keyword>
<sequence length="177" mass="19895">MPDEQKSIKSNNSSRSSLNGSMISLKFEESKRGVGVWEVKEGFVPSGFWDELDSIAVERNCPSREHLHTFAYFVLHLQRVAEQANTNMMTAKNLAICIFVTAKEGGEYIIRYADLIFGNVDLVGRETVACLPYSETTSVFPELEDDPVELPPWDQRLMISSLDLCGDGLKTLFPLQK</sequence>
<dbReference type="Proteomes" id="UP000193642">
    <property type="component" value="Unassembled WGS sequence"/>
</dbReference>
<feature type="domain" description="Rho-GAP" evidence="1">
    <location>
        <begin position="64"/>
        <end position="98"/>
    </location>
</feature>
<dbReference type="InterPro" id="IPR000198">
    <property type="entry name" value="RhoGAP_dom"/>
</dbReference>
<dbReference type="AlphaFoldDB" id="A0A1Y2C3B7"/>
<reference evidence="2 3" key="1">
    <citation type="submission" date="2016-07" db="EMBL/GenBank/DDBJ databases">
        <title>Pervasive Adenine N6-methylation of Active Genes in Fungi.</title>
        <authorList>
            <consortium name="DOE Joint Genome Institute"/>
            <person name="Mondo S.J."/>
            <person name="Dannebaum R.O."/>
            <person name="Kuo R.C."/>
            <person name="Labutti K."/>
            <person name="Haridas S."/>
            <person name="Kuo A."/>
            <person name="Salamov A."/>
            <person name="Ahrendt S.R."/>
            <person name="Lipzen A."/>
            <person name="Sullivan W."/>
            <person name="Andreopoulos W.B."/>
            <person name="Clum A."/>
            <person name="Lindquist E."/>
            <person name="Daum C."/>
            <person name="Ramamoorthy G.K."/>
            <person name="Gryganskyi A."/>
            <person name="Culley D."/>
            <person name="Magnuson J.K."/>
            <person name="James T.Y."/>
            <person name="O'Malley M.A."/>
            <person name="Stajich J.E."/>
            <person name="Spatafora J.W."/>
            <person name="Visel A."/>
            <person name="Grigoriev I.V."/>
        </authorList>
    </citation>
    <scope>NUCLEOTIDE SEQUENCE [LARGE SCALE GENOMIC DNA]</scope>
    <source>
        <strain evidence="2 3">JEL800</strain>
    </source>
</reference>
<proteinExistence type="predicted"/>
<name>A0A1Y2C3B7_9FUNG</name>
<organism evidence="2 3">
    <name type="scientific">Rhizoclosmatium globosum</name>
    <dbReference type="NCBI Taxonomy" id="329046"/>
    <lineage>
        <taxon>Eukaryota</taxon>
        <taxon>Fungi</taxon>
        <taxon>Fungi incertae sedis</taxon>
        <taxon>Chytridiomycota</taxon>
        <taxon>Chytridiomycota incertae sedis</taxon>
        <taxon>Chytridiomycetes</taxon>
        <taxon>Chytridiales</taxon>
        <taxon>Chytriomycetaceae</taxon>
        <taxon>Rhizoclosmatium</taxon>
    </lineage>
</organism>